<proteinExistence type="predicted"/>
<dbReference type="PANTHER" id="PTHR46387:SF5">
    <property type="entry name" value="DNA POLYMERASE (REVERSE TRANSCRIPTASE), RIBONUCLEASE H, PUTATIVE-RELATED"/>
    <property type="match status" value="1"/>
</dbReference>
<dbReference type="EnsemblProtists" id="HpaT800367">
    <property type="protein sequence ID" value="HpaP800367"/>
    <property type="gene ID" value="HpaG800367"/>
</dbReference>
<organism evidence="2 3">
    <name type="scientific">Hyaloperonospora arabidopsidis (strain Emoy2)</name>
    <name type="common">Downy mildew agent</name>
    <name type="synonym">Peronospora arabidopsidis</name>
    <dbReference type="NCBI Taxonomy" id="559515"/>
    <lineage>
        <taxon>Eukaryota</taxon>
        <taxon>Sar</taxon>
        <taxon>Stramenopiles</taxon>
        <taxon>Oomycota</taxon>
        <taxon>Peronosporomycetes</taxon>
        <taxon>Peronosporales</taxon>
        <taxon>Peronosporaceae</taxon>
        <taxon>Hyaloperonospora</taxon>
    </lineage>
</organism>
<dbReference type="InParanoid" id="M4B269"/>
<evidence type="ECO:0000259" key="1">
    <source>
        <dbReference type="Pfam" id="PF13456"/>
    </source>
</evidence>
<dbReference type="InterPro" id="IPR012337">
    <property type="entry name" value="RNaseH-like_sf"/>
</dbReference>
<dbReference type="GO" id="GO:0004523">
    <property type="term" value="F:RNA-DNA hybrid ribonuclease activity"/>
    <property type="evidence" value="ECO:0007669"/>
    <property type="project" value="InterPro"/>
</dbReference>
<reference evidence="3" key="1">
    <citation type="journal article" date="2010" name="Science">
        <title>Signatures of adaptation to obligate biotrophy in the Hyaloperonospora arabidopsidis genome.</title>
        <authorList>
            <person name="Baxter L."/>
            <person name="Tripathy S."/>
            <person name="Ishaque N."/>
            <person name="Boot N."/>
            <person name="Cabral A."/>
            <person name="Kemen E."/>
            <person name="Thines M."/>
            <person name="Ah-Fong A."/>
            <person name="Anderson R."/>
            <person name="Badejoko W."/>
            <person name="Bittner-Eddy P."/>
            <person name="Boore J.L."/>
            <person name="Chibucos M.C."/>
            <person name="Coates M."/>
            <person name="Dehal P."/>
            <person name="Delehaunty K."/>
            <person name="Dong S."/>
            <person name="Downton P."/>
            <person name="Dumas B."/>
            <person name="Fabro G."/>
            <person name="Fronick C."/>
            <person name="Fuerstenberg S.I."/>
            <person name="Fulton L."/>
            <person name="Gaulin E."/>
            <person name="Govers F."/>
            <person name="Hughes L."/>
            <person name="Humphray S."/>
            <person name="Jiang R.H."/>
            <person name="Judelson H."/>
            <person name="Kamoun S."/>
            <person name="Kyung K."/>
            <person name="Meijer H."/>
            <person name="Minx P."/>
            <person name="Morris P."/>
            <person name="Nelson J."/>
            <person name="Phuntumart V."/>
            <person name="Qutob D."/>
            <person name="Rehmany A."/>
            <person name="Rougon-Cardoso A."/>
            <person name="Ryden P."/>
            <person name="Torto-Alalibo T."/>
            <person name="Studholme D."/>
            <person name="Wang Y."/>
            <person name="Win J."/>
            <person name="Wood J."/>
            <person name="Clifton S.W."/>
            <person name="Rogers J."/>
            <person name="Van den Ackerveken G."/>
            <person name="Jones J.D."/>
            <person name="McDowell J.M."/>
            <person name="Beynon J."/>
            <person name="Tyler B.M."/>
        </authorList>
    </citation>
    <scope>NUCLEOTIDE SEQUENCE [LARGE SCALE GENOMIC DNA]</scope>
    <source>
        <strain evidence="3">Emoy2</strain>
    </source>
</reference>
<sequence length="160" mass="17962">MGSVPLAAAATTNNVAEYEVLLFGFRKAQAYNLNGLHVVGDSIFILGQLRRGKEPRARYLQDLYRQCRTVSDRLNVAAWRYQLRLFNKMANALANIAMDSKKSTQISQEDAERLPPRWASVKEALRGDLGHWLEMNGTAHADQVTLDSNRALQKCACIII</sequence>
<dbReference type="InterPro" id="IPR036397">
    <property type="entry name" value="RNaseH_sf"/>
</dbReference>
<keyword evidence="3" id="KW-1185">Reference proteome</keyword>
<dbReference type="Proteomes" id="UP000011713">
    <property type="component" value="Unassembled WGS sequence"/>
</dbReference>
<dbReference type="GO" id="GO:0003676">
    <property type="term" value="F:nucleic acid binding"/>
    <property type="evidence" value="ECO:0007669"/>
    <property type="project" value="InterPro"/>
</dbReference>
<dbReference type="Pfam" id="PF13456">
    <property type="entry name" value="RVT_3"/>
    <property type="match status" value="1"/>
</dbReference>
<dbReference type="PANTHER" id="PTHR46387">
    <property type="entry name" value="POLYNUCLEOTIDYL TRANSFERASE, RIBONUCLEASE H-LIKE SUPERFAMILY PROTEIN"/>
    <property type="match status" value="1"/>
</dbReference>
<dbReference type="OMA" id="QADVEHW"/>
<dbReference type="EMBL" id="JH597777">
    <property type="status" value="NOT_ANNOTATED_CDS"/>
    <property type="molecule type" value="Genomic_DNA"/>
</dbReference>
<accession>M4B269</accession>
<dbReference type="AlphaFoldDB" id="M4B269"/>
<name>M4B269_HYAAE</name>
<dbReference type="eggNOG" id="ENOG502RH0C">
    <property type="taxonomic scope" value="Eukaryota"/>
</dbReference>
<evidence type="ECO:0000313" key="2">
    <source>
        <dbReference type="EnsemblProtists" id="HpaP800367"/>
    </source>
</evidence>
<dbReference type="VEuPathDB" id="FungiDB:HpaG800367"/>
<dbReference type="SUPFAM" id="SSF53098">
    <property type="entry name" value="Ribonuclease H-like"/>
    <property type="match status" value="1"/>
</dbReference>
<reference evidence="2" key="2">
    <citation type="submission" date="2015-06" db="UniProtKB">
        <authorList>
            <consortium name="EnsemblProtists"/>
        </authorList>
    </citation>
    <scope>IDENTIFICATION</scope>
    <source>
        <strain evidence="2">Emoy2</strain>
    </source>
</reference>
<dbReference type="Gene3D" id="3.30.420.10">
    <property type="entry name" value="Ribonuclease H-like superfamily/Ribonuclease H"/>
    <property type="match status" value="1"/>
</dbReference>
<dbReference type="InterPro" id="IPR002156">
    <property type="entry name" value="RNaseH_domain"/>
</dbReference>
<feature type="domain" description="RNase H type-1" evidence="1">
    <location>
        <begin position="9"/>
        <end position="96"/>
    </location>
</feature>
<dbReference type="HOGENOM" id="CLU_095977_4_0_1"/>
<protein>
    <recommendedName>
        <fullName evidence="1">RNase H type-1 domain-containing protein</fullName>
    </recommendedName>
</protein>
<evidence type="ECO:0000313" key="3">
    <source>
        <dbReference type="Proteomes" id="UP000011713"/>
    </source>
</evidence>